<proteinExistence type="predicted"/>
<comment type="caution">
    <text evidence="1">The sequence shown here is derived from an EMBL/GenBank/DDBJ whole genome shotgun (WGS) entry which is preliminary data.</text>
</comment>
<gene>
    <name evidence="1" type="ORF">RDB_LOCUS1034</name>
</gene>
<dbReference type="Proteomes" id="UP000663853">
    <property type="component" value="Unassembled WGS sequence"/>
</dbReference>
<sequence length="256" mass="29032">MQIEVRLGDAPRALLCAGRLSAFPPPLVTPFAYRRRPNVFKQPKSTLSMATIANTQRKFFNINLLRRRPFLEPARLVATSAANIVDAPGLRQPARIMRGIFTSLQPDIFQAPKHINAQVQQQIDRIDKTIACISPVAEQISREVRDLTDIRVGYLIEAQAFMDKLEELRAKLVEIRARGYKRRFFYQGGIIQNLDEYDQLFWEARGEFSVSGVNQANQLVSRASKFEHLKVPSASPAVVVQFRNNIKFPGVVGLRD</sequence>
<evidence type="ECO:0000313" key="2">
    <source>
        <dbReference type="Proteomes" id="UP000663853"/>
    </source>
</evidence>
<evidence type="ECO:0000313" key="1">
    <source>
        <dbReference type="EMBL" id="CAE6411076.1"/>
    </source>
</evidence>
<feature type="non-terminal residue" evidence="1">
    <location>
        <position position="256"/>
    </location>
</feature>
<dbReference type="EMBL" id="CAJMXA010000010">
    <property type="protein sequence ID" value="CAE6411076.1"/>
    <property type="molecule type" value="Genomic_DNA"/>
</dbReference>
<name>A0A8H2X1Q7_9AGAM</name>
<reference evidence="1" key="1">
    <citation type="submission" date="2021-01" db="EMBL/GenBank/DDBJ databases">
        <authorList>
            <person name="Kaushik A."/>
        </authorList>
    </citation>
    <scope>NUCLEOTIDE SEQUENCE</scope>
    <source>
        <strain evidence="1">AG6-10EEA</strain>
    </source>
</reference>
<organism evidence="1 2">
    <name type="scientific">Rhizoctonia solani</name>
    <dbReference type="NCBI Taxonomy" id="456999"/>
    <lineage>
        <taxon>Eukaryota</taxon>
        <taxon>Fungi</taxon>
        <taxon>Dikarya</taxon>
        <taxon>Basidiomycota</taxon>
        <taxon>Agaricomycotina</taxon>
        <taxon>Agaricomycetes</taxon>
        <taxon>Cantharellales</taxon>
        <taxon>Ceratobasidiaceae</taxon>
        <taxon>Rhizoctonia</taxon>
    </lineage>
</organism>
<accession>A0A8H2X1Q7</accession>
<protein>
    <submittedName>
        <fullName evidence="1">Uncharacterized protein</fullName>
    </submittedName>
</protein>
<dbReference type="AlphaFoldDB" id="A0A8H2X1Q7"/>